<organism evidence="1 2">
    <name type="scientific">Puniceibacterium sediminis</name>
    <dbReference type="NCBI Taxonomy" id="1608407"/>
    <lineage>
        <taxon>Bacteria</taxon>
        <taxon>Pseudomonadati</taxon>
        <taxon>Pseudomonadota</taxon>
        <taxon>Alphaproteobacteria</taxon>
        <taxon>Rhodobacterales</taxon>
        <taxon>Paracoccaceae</taxon>
        <taxon>Puniceibacterium</taxon>
    </lineage>
</organism>
<gene>
    <name evidence="1" type="ORF">SAMN06265370_110154</name>
</gene>
<sequence>MNGYAVGFCLFQQRLGTVRILCWNFQCDTCPQCRRHGHVRGDLRIRGDQRPKEGFAVNGHVQGATDPHVIQRNETAVVAQVVVSELG</sequence>
<evidence type="ECO:0000313" key="2">
    <source>
        <dbReference type="Proteomes" id="UP000198417"/>
    </source>
</evidence>
<keyword evidence="2" id="KW-1185">Reference proteome</keyword>
<protein>
    <submittedName>
        <fullName evidence="1">Uncharacterized protein</fullName>
    </submittedName>
</protein>
<dbReference type="EMBL" id="FZNN01000010">
    <property type="protein sequence ID" value="SNR57038.1"/>
    <property type="molecule type" value="Genomic_DNA"/>
</dbReference>
<dbReference type="Proteomes" id="UP000198417">
    <property type="component" value="Unassembled WGS sequence"/>
</dbReference>
<accession>A0A238XEJ9</accession>
<reference evidence="1 2" key="1">
    <citation type="submission" date="2017-06" db="EMBL/GenBank/DDBJ databases">
        <authorList>
            <person name="Kim H.J."/>
            <person name="Triplett B.A."/>
        </authorList>
    </citation>
    <scope>NUCLEOTIDE SEQUENCE [LARGE SCALE GENOMIC DNA]</scope>
    <source>
        <strain evidence="1 2">DSM 29052</strain>
    </source>
</reference>
<dbReference type="AlphaFoldDB" id="A0A238XEJ9"/>
<name>A0A238XEJ9_9RHOB</name>
<dbReference type="RefSeq" id="WP_245840945.1">
    <property type="nucleotide sequence ID" value="NZ_FZNN01000010.1"/>
</dbReference>
<evidence type="ECO:0000313" key="1">
    <source>
        <dbReference type="EMBL" id="SNR57038.1"/>
    </source>
</evidence>
<proteinExistence type="predicted"/>